<dbReference type="STRING" id="1111676.MHC_01185"/>
<dbReference type="HOGENOM" id="CLU_098620_0_0_14"/>
<protein>
    <submittedName>
        <fullName evidence="1">Uncharacterized protein</fullName>
    </submittedName>
</protein>
<keyword evidence="2" id="KW-1185">Reference proteome</keyword>
<dbReference type="EMBL" id="CP003199">
    <property type="protein sequence ID" value="AEW45103.1"/>
    <property type="molecule type" value="Genomic_DNA"/>
</dbReference>
<organism evidence="1 2">
    <name type="scientific">Mycoplasma haemocanis (strain Illinois)</name>
    <dbReference type="NCBI Taxonomy" id="1111676"/>
    <lineage>
        <taxon>Bacteria</taxon>
        <taxon>Bacillati</taxon>
        <taxon>Mycoplasmatota</taxon>
        <taxon>Mollicutes</taxon>
        <taxon>Mycoplasmataceae</taxon>
        <taxon>Mycoplasma</taxon>
    </lineage>
</organism>
<reference evidence="1 2" key="1">
    <citation type="journal article" date="2012" name="J. Bacteriol.">
        <title>Complete genome sequence of Mycoplasma haemocanis strain Illinois.</title>
        <authorList>
            <person name="do Nascimento N.C."/>
            <person name="Guimaraes A.M."/>
            <person name="Santos A.P."/>
            <person name="Sanmiguel P.J."/>
            <person name="Messick J.B."/>
        </authorList>
    </citation>
    <scope>NUCLEOTIDE SEQUENCE [LARGE SCALE GENOMIC DNA]</scope>
    <source>
        <strain evidence="1 2">Illinois</strain>
    </source>
</reference>
<gene>
    <name evidence="1" type="ordered locus">MHC_01185</name>
</gene>
<dbReference type="Proteomes" id="UP000009135">
    <property type="component" value="Chromosome"/>
</dbReference>
<evidence type="ECO:0000313" key="2">
    <source>
        <dbReference type="Proteomes" id="UP000009135"/>
    </source>
</evidence>
<dbReference type="KEGG" id="mhe:MHC_01185"/>
<dbReference type="AlphaFoldDB" id="H6N631"/>
<accession>H6N631</accession>
<proteinExistence type="predicted"/>
<evidence type="ECO:0000313" key="1">
    <source>
        <dbReference type="EMBL" id="AEW45103.1"/>
    </source>
</evidence>
<sequence>MNLAAKGALGFASSALVSGVFTSSVRPSGPRTISRWIQDRRPDRRLLFDGYHKDFSGATPVWQFVWKKYTNDFSSGNSNPFRLTNMSGENASQEFRNMCKKLFRESVSSTDDEKYIYAVEYCTRPTLVLDLIWDQGYEIASDSDWNNLWKEYKNNNFWNITSATSDDNAPEKFKTKCKAESEKAQGNKKDASVAKVIKYCSKKRAG</sequence>
<name>H6N631_MYCHN</name>